<reference evidence="1" key="1">
    <citation type="submission" date="2023-03" db="EMBL/GenBank/DDBJ databases">
        <title>Massive genome expansion in bonnet fungi (Mycena s.s.) driven by repeated elements and novel gene families across ecological guilds.</title>
        <authorList>
            <consortium name="Lawrence Berkeley National Laboratory"/>
            <person name="Harder C.B."/>
            <person name="Miyauchi S."/>
            <person name="Viragh M."/>
            <person name="Kuo A."/>
            <person name="Thoen E."/>
            <person name="Andreopoulos B."/>
            <person name="Lu D."/>
            <person name="Skrede I."/>
            <person name="Drula E."/>
            <person name="Henrissat B."/>
            <person name="Morin E."/>
            <person name="Kohler A."/>
            <person name="Barry K."/>
            <person name="LaButti K."/>
            <person name="Morin E."/>
            <person name="Salamov A."/>
            <person name="Lipzen A."/>
            <person name="Mereny Z."/>
            <person name="Hegedus B."/>
            <person name="Baldrian P."/>
            <person name="Stursova M."/>
            <person name="Weitz H."/>
            <person name="Taylor A."/>
            <person name="Grigoriev I.V."/>
            <person name="Nagy L.G."/>
            <person name="Martin F."/>
            <person name="Kauserud H."/>
        </authorList>
    </citation>
    <scope>NUCLEOTIDE SEQUENCE</scope>
    <source>
        <strain evidence="1">9284</strain>
    </source>
</reference>
<sequence length="66" mass="7092">MLLTCRTSHDVRDGRKVIWVCIHSVSVSAGCLKNTAWTVLPSPLSQCICAPINVLSSNPDPSVARS</sequence>
<protein>
    <submittedName>
        <fullName evidence="1">Uncharacterized protein</fullName>
    </submittedName>
</protein>
<keyword evidence="2" id="KW-1185">Reference proteome</keyword>
<dbReference type="PROSITE" id="PS51257">
    <property type="entry name" value="PROKAR_LIPOPROTEIN"/>
    <property type="match status" value="1"/>
</dbReference>
<organism evidence="1 2">
    <name type="scientific">Roridomyces roridus</name>
    <dbReference type="NCBI Taxonomy" id="1738132"/>
    <lineage>
        <taxon>Eukaryota</taxon>
        <taxon>Fungi</taxon>
        <taxon>Dikarya</taxon>
        <taxon>Basidiomycota</taxon>
        <taxon>Agaricomycotina</taxon>
        <taxon>Agaricomycetes</taxon>
        <taxon>Agaricomycetidae</taxon>
        <taxon>Agaricales</taxon>
        <taxon>Marasmiineae</taxon>
        <taxon>Mycenaceae</taxon>
        <taxon>Roridomyces</taxon>
    </lineage>
</organism>
<evidence type="ECO:0000313" key="1">
    <source>
        <dbReference type="EMBL" id="KAJ7603719.1"/>
    </source>
</evidence>
<comment type="caution">
    <text evidence="1">The sequence shown here is derived from an EMBL/GenBank/DDBJ whole genome shotgun (WGS) entry which is preliminary data.</text>
</comment>
<proteinExistence type="predicted"/>
<gene>
    <name evidence="1" type="ORF">FB45DRAFT_1013941</name>
</gene>
<dbReference type="Proteomes" id="UP001221142">
    <property type="component" value="Unassembled WGS sequence"/>
</dbReference>
<dbReference type="AlphaFoldDB" id="A0AAD7F7V2"/>
<evidence type="ECO:0000313" key="2">
    <source>
        <dbReference type="Proteomes" id="UP001221142"/>
    </source>
</evidence>
<accession>A0AAD7F7V2</accession>
<dbReference type="EMBL" id="JARKIF010000127">
    <property type="protein sequence ID" value="KAJ7603719.1"/>
    <property type="molecule type" value="Genomic_DNA"/>
</dbReference>
<name>A0AAD7F7V2_9AGAR</name>